<evidence type="ECO:0000256" key="1">
    <source>
        <dbReference type="SAM" id="MobiDB-lite"/>
    </source>
</evidence>
<gene>
    <name evidence="2" type="ORF">C3F40_11855</name>
</gene>
<accession>A0A2H9A5H2</accession>
<name>A0A2H9A5H2_ECOLX</name>
<feature type="compositionally biased region" description="Basic and acidic residues" evidence="1">
    <location>
        <begin position="69"/>
        <end position="78"/>
    </location>
</feature>
<feature type="region of interest" description="Disordered" evidence="1">
    <location>
        <begin position="69"/>
        <end position="93"/>
    </location>
</feature>
<dbReference type="RefSeq" id="WP_020244701.1">
    <property type="nucleotide sequence ID" value="NZ_AP027676.1"/>
</dbReference>
<proteinExistence type="predicted"/>
<evidence type="ECO:0000313" key="3">
    <source>
        <dbReference type="Proteomes" id="UP000239554"/>
    </source>
</evidence>
<dbReference type="AlphaFoldDB" id="A0A2H9A5H2"/>
<protein>
    <submittedName>
        <fullName evidence="2">Uncharacterized protein</fullName>
    </submittedName>
</protein>
<dbReference type="EMBL" id="CP026399">
    <property type="protein sequence ID" value="AUY02414.1"/>
    <property type="molecule type" value="Genomic_DNA"/>
</dbReference>
<dbReference type="Proteomes" id="UP000239554">
    <property type="component" value="Chromosome"/>
</dbReference>
<feature type="compositionally biased region" description="Basic residues" evidence="1">
    <location>
        <begin position="79"/>
        <end position="93"/>
    </location>
</feature>
<organism evidence="2 3">
    <name type="scientific">Escherichia coli</name>
    <dbReference type="NCBI Taxonomy" id="562"/>
    <lineage>
        <taxon>Bacteria</taxon>
        <taxon>Pseudomonadati</taxon>
        <taxon>Pseudomonadota</taxon>
        <taxon>Gammaproteobacteria</taxon>
        <taxon>Enterobacterales</taxon>
        <taxon>Enterobacteriaceae</taxon>
        <taxon>Escherichia</taxon>
    </lineage>
</organism>
<evidence type="ECO:0000313" key="2">
    <source>
        <dbReference type="EMBL" id="AUY02414.1"/>
    </source>
</evidence>
<sequence>MKSVMPELITVEELAFALKKTVKSIRSDATRNPKCLPPRCRLPGNKRLLWRREDVKDWIDKSVESKTENDDIAKEINRFQRKRGRPPKPKPRE</sequence>
<reference evidence="2 3" key="1">
    <citation type="journal article" date="2018" name="MBio">
        <title>Genomic Analysis of Hospital Plumbing Reveals Diverse Reservoir of Bacterial Plasmids Conferring Carbapenem Resistance.</title>
        <authorList>
            <consortium name="NISC Comparative Sequencing Program"/>
            <person name="Weingarten R.A."/>
            <person name="Johnson R.C."/>
            <person name="Conlan S."/>
            <person name="Ramsburg A.M."/>
            <person name="Dekker J.P."/>
            <person name="Lau A.F."/>
            <person name="Khil P."/>
            <person name="Odom R.T."/>
            <person name="Deming C."/>
            <person name="Park M."/>
            <person name="Thomas P.J."/>
            <person name="Henderson D.K."/>
            <person name="Palmore T.N."/>
            <person name="Segre J.A."/>
            <person name="Frank K.M."/>
        </authorList>
    </citation>
    <scope>NUCLEOTIDE SEQUENCE [LARGE SCALE GENOMIC DNA]</scope>
    <source>
        <strain evidence="2 3">ECONIH4</strain>
    </source>
</reference>